<proteinExistence type="predicted"/>
<feature type="non-terminal residue" evidence="1">
    <location>
        <position position="1"/>
    </location>
</feature>
<reference evidence="1" key="1">
    <citation type="submission" date="2019-12" db="EMBL/GenBank/DDBJ databases">
        <title>Genome sequencing and annotation of Brassica cretica.</title>
        <authorList>
            <person name="Studholme D.J."/>
            <person name="Sarris P.F."/>
        </authorList>
    </citation>
    <scope>NUCLEOTIDE SEQUENCE</scope>
    <source>
        <strain evidence="1">PFS-102/07</strain>
        <tissue evidence="1">Leaf</tissue>
    </source>
</reference>
<accession>A0A8S9ISP6</accession>
<name>A0A8S9ISP6_BRACR</name>
<dbReference type="EMBL" id="QGKY02001015">
    <property type="protein sequence ID" value="KAF2572635.1"/>
    <property type="molecule type" value="Genomic_DNA"/>
</dbReference>
<sequence>ELIRQALVPPLDIKDLFHRHWYDVSNPPSNRNPLLRKAHREFDPAVPFLRRESPIFILLFRLIFAPIKPAPFPDSNPDSTQTQFETWIQNMKPGLPDYDQTSNHRKTEQFLSNRPFDDYNKMLQSDDSKHILKLNVCYVYLHAVRSLTKQMKSSGVIPDSFVLNMIIKAYAMCLEVDEAIRVFREKGRVAQGQGLGFYKAMRRVLQGDEKQRNGS</sequence>
<protein>
    <submittedName>
        <fullName evidence="1">Uncharacterized protein</fullName>
    </submittedName>
</protein>
<dbReference type="Gene3D" id="1.25.40.10">
    <property type="entry name" value="Tetratricopeptide repeat domain"/>
    <property type="match status" value="1"/>
</dbReference>
<evidence type="ECO:0000313" key="1">
    <source>
        <dbReference type="EMBL" id="KAF2572635.1"/>
    </source>
</evidence>
<comment type="caution">
    <text evidence="1">The sequence shown here is derived from an EMBL/GenBank/DDBJ whole genome shotgun (WGS) entry which is preliminary data.</text>
</comment>
<dbReference type="InterPro" id="IPR011990">
    <property type="entry name" value="TPR-like_helical_dom_sf"/>
</dbReference>
<gene>
    <name evidence="1" type="ORF">F2Q70_00003861</name>
</gene>
<dbReference type="AlphaFoldDB" id="A0A8S9ISP6"/>
<organism evidence="1">
    <name type="scientific">Brassica cretica</name>
    <name type="common">Mustard</name>
    <dbReference type="NCBI Taxonomy" id="69181"/>
    <lineage>
        <taxon>Eukaryota</taxon>
        <taxon>Viridiplantae</taxon>
        <taxon>Streptophyta</taxon>
        <taxon>Embryophyta</taxon>
        <taxon>Tracheophyta</taxon>
        <taxon>Spermatophyta</taxon>
        <taxon>Magnoliopsida</taxon>
        <taxon>eudicotyledons</taxon>
        <taxon>Gunneridae</taxon>
        <taxon>Pentapetalae</taxon>
        <taxon>rosids</taxon>
        <taxon>malvids</taxon>
        <taxon>Brassicales</taxon>
        <taxon>Brassicaceae</taxon>
        <taxon>Brassiceae</taxon>
        <taxon>Brassica</taxon>
    </lineage>
</organism>